<dbReference type="Proteomes" id="UP000038083">
    <property type="component" value="Unassembled WGS sequence"/>
</dbReference>
<protein>
    <submittedName>
        <fullName evidence="1">Uncharacterized protein</fullName>
    </submittedName>
</protein>
<evidence type="ECO:0000313" key="1">
    <source>
        <dbReference type="EMBL" id="CEN39704.1"/>
    </source>
</evidence>
<dbReference type="AlphaFoldDB" id="A0A0B7HM65"/>
<dbReference type="RefSeq" id="WP_041996936.1">
    <property type="nucleotide sequence ID" value="NZ_CDOG01000034.1"/>
</dbReference>
<proteinExistence type="predicted"/>
<name>A0A0B7HM65_9FLAO</name>
<dbReference type="EMBL" id="CDOG01000034">
    <property type="protein sequence ID" value="CEN39704.1"/>
    <property type="molecule type" value="Genomic_DNA"/>
</dbReference>
<dbReference type="OrthoDB" id="1444604at2"/>
<organism evidence="1 2">
    <name type="scientific">Capnocytophaga cynodegmi</name>
    <dbReference type="NCBI Taxonomy" id="28189"/>
    <lineage>
        <taxon>Bacteria</taxon>
        <taxon>Pseudomonadati</taxon>
        <taxon>Bacteroidota</taxon>
        <taxon>Flavobacteriia</taxon>
        <taxon>Flavobacteriales</taxon>
        <taxon>Flavobacteriaceae</taxon>
        <taxon>Capnocytophaga</taxon>
    </lineage>
</organism>
<accession>A0A0B7HM65</accession>
<sequence length="101" mass="12391">MHRNDFLINELENTPYELRDIMYNKLFQKDFVDLEKSIEIVKQKHINQLYIVDVKIQNFVRLLYETGILRDIDNEVYDIIIRHIDRINYLLKNIIENQHDT</sequence>
<reference evidence="2" key="1">
    <citation type="submission" date="2015-01" db="EMBL/GenBank/DDBJ databases">
        <authorList>
            <person name="MANFREDI Pablo"/>
        </authorList>
    </citation>
    <scope>NUCLEOTIDE SEQUENCE [LARGE SCALE GENOMIC DNA]</scope>
    <source>
        <strain evidence="2">Ccy74</strain>
    </source>
</reference>
<evidence type="ECO:0000313" key="2">
    <source>
        <dbReference type="Proteomes" id="UP000038083"/>
    </source>
</evidence>
<gene>
    <name evidence="1" type="ORF">CCYN74_40043</name>
</gene>